<keyword evidence="2" id="KW-1185">Reference proteome</keyword>
<protein>
    <submittedName>
        <fullName evidence="1">DinB family protein</fullName>
    </submittedName>
</protein>
<evidence type="ECO:0000313" key="2">
    <source>
        <dbReference type="Proteomes" id="UP001144036"/>
    </source>
</evidence>
<dbReference type="RefSeq" id="WP_270153133.1">
    <property type="nucleotide sequence ID" value="NZ_JAPNNL010000006.1"/>
</dbReference>
<proteinExistence type="predicted"/>
<organism evidence="1 2">
    <name type="scientific">Nonomuraea corallina</name>
    <dbReference type="NCBI Taxonomy" id="2989783"/>
    <lineage>
        <taxon>Bacteria</taxon>
        <taxon>Bacillati</taxon>
        <taxon>Actinomycetota</taxon>
        <taxon>Actinomycetes</taxon>
        <taxon>Streptosporangiales</taxon>
        <taxon>Streptosporangiaceae</taxon>
        <taxon>Nonomuraea</taxon>
    </lineage>
</organism>
<dbReference type="InterPro" id="IPR007061">
    <property type="entry name" value="MST-like"/>
</dbReference>
<dbReference type="EMBL" id="JAPNNL010000006">
    <property type="protein sequence ID" value="MDA0632358.1"/>
    <property type="molecule type" value="Genomic_DNA"/>
</dbReference>
<dbReference type="Proteomes" id="UP001144036">
    <property type="component" value="Unassembled WGS sequence"/>
</dbReference>
<dbReference type="InterPro" id="IPR034660">
    <property type="entry name" value="DinB/YfiT-like"/>
</dbReference>
<dbReference type="SUPFAM" id="SSF109854">
    <property type="entry name" value="DinB/YfiT-like putative metalloenzymes"/>
    <property type="match status" value="1"/>
</dbReference>
<name>A0ABT4S5M6_9ACTN</name>
<reference evidence="1" key="1">
    <citation type="submission" date="2022-11" db="EMBL/GenBank/DDBJ databases">
        <title>Nonomuraea corallina sp. nov., a new species of the genus Nonomuraea isolated from sea side sediment in Thai sea.</title>
        <authorList>
            <person name="Ngamcharungchit C."/>
            <person name="Matsumoto A."/>
            <person name="Suriyachadkun C."/>
            <person name="Panbangred W."/>
            <person name="Inahashi Y."/>
            <person name="Intra B."/>
        </authorList>
    </citation>
    <scope>NUCLEOTIDE SEQUENCE</scope>
    <source>
        <strain evidence="1">MCN248</strain>
    </source>
</reference>
<accession>A0ABT4S5M6</accession>
<sequence length="179" mass="19774">MTQTDDQGRPEPPLDGDEAGTLLGFLEFLRATFVWKCSGLDAAALNTTVAASSMTLGGMIKHLAYVEDHWFSVCLHGQSQQPPWDTVDWKADSDWDWHSAADDTPERLWQLWHDTVARSRTLVDKALAHGDAGQLALGRGPGGAPTTLRWILCHMIEEYARHNGHADLIRESIDGLTGE</sequence>
<comment type="caution">
    <text evidence="1">The sequence shown here is derived from an EMBL/GenBank/DDBJ whole genome shotgun (WGS) entry which is preliminary data.</text>
</comment>
<dbReference type="Pfam" id="PF04978">
    <property type="entry name" value="MST"/>
    <property type="match status" value="1"/>
</dbReference>
<evidence type="ECO:0000313" key="1">
    <source>
        <dbReference type="EMBL" id="MDA0632358.1"/>
    </source>
</evidence>
<gene>
    <name evidence="1" type="ORF">OUY22_02945</name>
</gene>
<dbReference type="Gene3D" id="1.20.120.450">
    <property type="entry name" value="dinb family like domain"/>
    <property type="match status" value="1"/>
</dbReference>